<dbReference type="EMBL" id="WUWG01000003">
    <property type="protein sequence ID" value="MXU65217.1"/>
    <property type="molecule type" value="Genomic_DNA"/>
</dbReference>
<protein>
    <recommendedName>
        <fullName evidence="4">Sulfotransferase</fullName>
    </recommendedName>
</protein>
<keyword evidence="3" id="KW-1185">Reference proteome</keyword>
<dbReference type="GO" id="GO:0008476">
    <property type="term" value="F:protein-tyrosine sulfotransferase activity"/>
    <property type="evidence" value="ECO:0007669"/>
    <property type="project" value="InterPro"/>
</dbReference>
<accession>A0A6B0TL42</accession>
<dbReference type="SUPFAM" id="SSF52540">
    <property type="entry name" value="P-loop containing nucleoside triphosphate hydrolases"/>
    <property type="match status" value="1"/>
</dbReference>
<dbReference type="InterPro" id="IPR027417">
    <property type="entry name" value="P-loop_NTPase"/>
</dbReference>
<organism evidence="2 3">
    <name type="scientific">Oceanomicrobium pacificus</name>
    <dbReference type="NCBI Taxonomy" id="2692916"/>
    <lineage>
        <taxon>Bacteria</taxon>
        <taxon>Pseudomonadati</taxon>
        <taxon>Pseudomonadota</taxon>
        <taxon>Alphaproteobacteria</taxon>
        <taxon>Rhodobacterales</taxon>
        <taxon>Paracoccaceae</taxon>
        <taxon>Oceanomicrobium</taxon>
    </lineage>
</organism>
<dbReference type="InterPro" id="IPR026634">
    <property type="entry name" value="TPST-like"/>
</dbReference>
<evidence type="ECO:0000256" key="1">
    <source>
        <dbReference type="ARBA" id="ARBA00022679"/>
    </source>
</evidence>
<dbReference type="PANTHER" id="PTHR12788:SF10">
    <property type="entry name" value="PROTEIN-TYROSINE SULFOTRANSFERASE"/>
    <property type="match status" value="1"/>
</dbReference>
<dbReference type="PANTHER" id="PTHR12788">
    <property type="entry name" value="PROTEIN-TYROSINE SULFOTRANSFERASE 2"/>
    <property type="match status" value="1"/>
</dbReference>
<comment type="caution">
    <text evidence="2">The sequence shown here is derived from an EMBL/GenBank/DDBJ whole genome shotgun (WGS) entry which is preliminary data.</text>
</comment>
<keyword evidence="1" id="KW-0808">Transferase</keyword>
<proteinExistence type="predicted"/>
<sequence>MASKFDLVRPASLPEQLRIKGLQTLNLINDFGFQPLDFSDLKPVFVVGCGHSGTSLLATILGRCPDLMHIGYESGLFFPSKNLRTAKEVTRAWANLARQGGFSGFVEKTPKHVHAIDRILRVVPNARFVAITRDGRDVLASFLKRGVDRDFAIKRWVTDNEAMVSRPDAQFSAIVRYESLVSDTEHVVRQVCEAIEVPYADSMLHSDGSGYNWIKDGNMAIRAEQTRQPVYNNQGGWTSKLTQEDITAFNRIASATMRKLEYDI</sequence>
<dbReference type="Gene3D" id="3.40.50.300">
    <property type="entry name" value="P-loop containing nucleotide triphosphate hydrolases"/>
    <property type="match status" value="1"/>
</dbReference>
<dbReference type="RefSeq" id="WP_160853502.1">
    <property type="nucleotide sequence ID" value="NZ_WUWG01000003.1"/>
</dbReference>
<dbReference type="Proteomes" id="UP000436016">
    <property type="component" value="Unassembled WGS sequence"/>
</dbReference>
<dbReference type="AlphaFoldDB" id="A0A6B0TL42"/>
<gene>
    <name evidence="2" type="ORF">GSH16_07140</name>
</gene>
<name>A0A6B0TL42_9RHOB</name>
<evidence type="ECO:0000313" key="3">
    <source>
        <dbReference type="Proteomes" id="UP000436016"/>
    </source>
</evidence>
<dbReference type="Pfam" id="PF13469">
    <property type="entry name" value="Sulfotransfer_3"/>
    <property type="match status" value="1"/>
</dbReference>
<evidence type="ECO:0008006" key="4">
    <source>
        <dbReference type="Google" id="ProtNLM"/>
    </source>
</evidence>
<evidence type="ECO:0000313" key="2">
    <source>
        <dbReference type="EMBL" id="MXU65217.1"/>
    </source>
</evidence>
<reference evidence="2 3" key="1">
    <citation type="submission" date="2019-12" db="EMBL/GenBank/DDBJ databases">
        <title>Strain KN286 was isolated from seawater, which was collected from Caroline Seamount in the tropical western Pacific.</title>
        <authorList>
            <person name="Wang Q."/>
        </authorList>
    </citation>
    <scope>NUCLEOTIDE SEQUENCE [LARGE SCALE GENOMIC DNA]</scope>
    <source>
        <strain evidence="2 3">KN286</strain>
    </source>
</reference>